<feature type="transmembrane region" description="Helical" evidence="13">
    <location>
        <begin position="219"/>
        <end position="240"/>
    </location>
</feature>
<evidence type="ECO:0000256" key="8">
    <source>
        <dbReference type="ARBA" id="ARBA00022958"/>
    </source>
</evidence>
<sequence length="764" mass="81505">MATSSVNPANSSATLGGHGAGKNLTFHVSSDSVVCYAPTMITANGFWEGVNPLEYAMPIFILQLVLVVATTRLLVVLLRPLRQPRVVSEIIGGIVLGPSVLGHVKGFAATMFPSRSILTLETVAHLGLLFFLFLIGVEIDASALRRVGRRPFIIAAAGMALPFSIGCGASFAFRHQISHNIHQVSFLLFLGVALSVTAFPVLARILAETKLLNTELGQTAMSAAVVNDMCAWILLALAIALSDDHATPLSSLWILLAGAAFVLVCFFAVRPAMSWLGKRTAEADETITDSQLCGLLVGVMLAALATDSIGIHSVSGAFVFGLVMPTGAMGASVIEKMEDFVTGILLPLFFVISGLKTDVSTIRHPATAGLLFFVFVLASVAKIAGTLLVSIFYAMPLREGLSLGFLMNTRGLVEMIILNIGRDKKVLDEESFSTMVLVSTAVTALVTPAVNALQRPSQRLIGYRRRTLQLSKPDAELRMLAGLHDHRHVSPILSLLSLSNPNKRAPIFLYALHLFELTGRSSALIAAAPAAPAAPNFISDDHAPAGVSVYPLTAVSPYDSMHVDVCRLAEEKRAAVILLPFHKHLTVDRDMEPEKPGIRNLNVNVLASAPCSVALLVDRGLSAVDTRSAHHVALLFFGGPHDREALAFAWRMADNPSTTVAVLRFLPVADQRFYDLCVVGKAHRGAAAALTAGMAEWAECPELGPIGDLLASSDFSATVSVLVVQQYVDGEAGRSPETPGPRQLGGNSSLRERISNFNIVWGGR</sequence>
<feature type="transmembrane region" description="Helical" evidence="13">
    <location>
        <begin position="294"/>
        <end position="320"/>
    </location>
</feature>
<dbReference type="Pfam" id="PF23256">
    <property type="entry name" value="CHX17_2nd"/>
    <property type="match status" value="1"/>
</dbReference>
<feature type="domain" description="Cation/H(+) antiporter C-terminal" evidence="16">
    <location>
        <begin position="674"/>
        <end position="728"/>
    </location>
</feature>
<evidence type="ECO:0000256" key="7">
    <source>
        <dbReference type="ARBA" id="ARBA00022692"/>
    </source>
</evidence>
<evidence type="ECO:0000259" key="15">
    <source>
        <dbReference type="Pfam" id="PF23256"/>
    </source>
</evidence>
<dbReference type="InterPro" id="IPR057290">
    <property type="entry name" value="CHX17_C"/>
</dbReference>
<dbReference type="GO" id="GO:0009941">
    <property type="term" value="C:chloroplast envelope"/>
    <property type="evidence" value="ECO:0007669"/>
    <property type="project" value="UniProtKB-SubCell"/>
</dbReference>
<dbReference type="InterPro" id="IPR038770">
    <property type="entry name" value="Na+/solute_symporter_sf"/>
</dbReference>
<evidence type="ECO:0000256" key="11">
    <source>
        <dbReference type="ARBA" id="ARBA00023136"/>
    </source>
</evidence>
<evidence type="ECO:0000259" key="14">
    <source>
        <dbReference type="Pfam" id="PF00999"/>
    </source>
</evidence>
<keyword evidence="10" id="KW-0406">Ion transport</keyword>
<evidence type="ECO:0000256" key="12">
    <source>
        <dbReference type="ARBA" id="ARBA00038341"/>
    </source>
</evidence>
<keyword evidence="4" id="KW-0813">Transport</keyword>
<evidence type="ECO:0000256" key="3">
    <source>
        <dbReference type="ARBA" id="ARBA00004141"/>
    </source>
</evidence>
<feature type="transmembrane region" description="Helical" evidence="13">
    <location>
        <begin position="252"/>
        <end position="273"/>
    </location>
</feature>
<keyword evidence="7 13" id="KW-0812">Transmembrane</keyword>
<keyword evidence="18" id="KW-1185">Reference proteome</keyword>
<comment type="subcellular location">
    <subcellularLocation>
        <location evidence="3">Membrane</location>
        <topology evidence="3">Multi-pass membrane protein</topology>
    </subcellularLocation>
    <subcellularLocation>
        <location evidence="2">Plastid</location>
        <location evidence="2">Chloroplast envelope</location>
    </subcellularLocation>
</comment>
<dbReference type="FunFam" id="1.20.1530.20:FF:000003">
    <property type="entry name" value="Cation/H(+) antiporter 15"/>
    <property type="match status" value="1"/>
</dbReference>
<feature type="transmembrane region" description="Helical" evidence="13">
    <location>
        <begin position="90"/>
        <end position="112"/>
    </location>
</feature>
<dbReference type="GO" id="GO:0006813">
    <property type="term" value="P:potassium ion transport"/>
    <property type="evidence" value="ECO:0007669"/>
    <property type="project" value="UniProtKB-KW"/>
</dbReference>
<keyword evidence="6" id="KW-0633">Potassium transport</keyword>
<evidence type="ECO:0000259" key="16">
    <source>
        <dbReference type="Pfam" id="PF23259"/>
    </source>
</evidence>
<feature type="transmembrane region" description="Helical" evidence="13">
    <location>
        <begin position="118"/>
        <end position="139"/>
    </location>
</feature>
<reference evidence="17 18" key="1">
    <citation type="journal article" date="2017" name="Nature">
        <title>The Apostasia genome and the evolution of orchids.</title>
        <authorList>
            <person name="Zhang G.Q."/>
            <person name="Liu K.W."/>
            <person name="Li Z."/>
            <person name="Lohaus R."/>
            <person name="Hsiao Y.Y."/>
            <person name="Niu S.C."/>
            <person name="Wang J.Y."/>
            <person name="Lin Y.C."/>
            <person name="Xu Q."/>
            <person name="Chen L.J."/>
            <person name="Yoshida K."/>
            <person name="Fujiwara S."/>
            <person name="Wang Z.W."/>
            <person name="Zhang Y.Q."/>
            <person name="Mitsuda N."/>
            <person name="Wang M."/>
            <person name="Liu G.H."/>
            <person name="Pecoraro L."/>
            <person name="Huang H.X."/>
            <person name="Xiao X.J."/>
            <person name="Lin M."/>
            <person name="Wu X.Y."/>
            <person name="Wu W.L."/>
            <person name="Chen Y.Y."/>
            <person name="Chang S.B."/>
            <person name="Sakamoto S."/>
            <person name="Ohme-Takagi M."/>
            <person name="Yagi M."/>
            <person name="Zeng S.J."/>
            <person name="Shen C.Y."/>
            <person name="Yeh C.M."/>
            <person name="Luo Y.B."/>
            <person name="Tsai W.C."/>
            <person name="Van de Peer Y."/>
            <person name="Liu Z.J."/>
        </authorList>
    </citation>
    <scope>NUCLEOTIDE SEQUENCE [LARGE SCALE GENOMIC DNA]</scope>
    <source>
        <strain evidence="18">cv. Shenzhen</strain>
        <tissue evidence="17">Stem</tissue>
    </source>
</reference>
<feature type="transmembrane region" description="Helical" evidence="13">
    <location>
        <begin position="55"/>
        <end position="78"/>
    </location>
</feature>
<evidence type="ECO:0000256" key="9">
    <source>
        <dbReference type="ARBA" id="ARBA00022989"/>
    </source>
</evidence>
<gene>
    <name evidence="17" type="primary">CHX15</name>
    <name evidence="17" type="ORF">AXF42_Ash008057</name>
</gene>
<dbReference type="GO" id="GO:0012505">
    <property type="term" value="C:endomembrane system"/>
    <property type="evidence" value="ECO:0007669"/>
    <property type="project" value="TreeGrafter"/>
</dbReference>
<keyword evidence="9 13" id="KW-1133">Transmembrane helix</keyword>
<comment type="function">
    <text evidence="1">May function as sodium-coupled metabolite transporter across the chloroplast envelope.</text>
</comment>
<feature type="domain" description="Cation/H(+) antiporter central" evidence="15">
    <location>
        <begin position="507"/>
        <end position="628"/>
    </location>
</feature>
<dbReference type="GO" id="GO:0015297">
    <property type="term" value="F:antiporter activity"/>
    <property type="evidence" value="ECO:0007669"/>
    <property type="project" value="UniProtKB-KW"/>
</dbReference>
<comment type="similarity">
    <text evidence="12">Belongs to the monovalent cation:proton antiporter 2 (CPA2) transporter (TC 2.A.37) family. CHX (TC 2.A.37.4) subfamily.</text>
</comment>
<dbReference type="GO" id="GO:0016020">
    <property type="term" value="C:membrane"/>
    <property type="evidence" value="ECO:0007669"/>
    <property type="project" value="UniProtKB-SubCell"/>
</dbReference>
<protein>
    <submittedName>
        <fullName evidence="17">Cation/H(+) antiporter 15</fullName>
    </submittedName>
</protein>
<dbReference type="PANTHER" id="PTHR32468:SF164">
    <property type="entry name" value="OS05G0485000 PROTEIN"/>
    <property type="match status" value="1"/>
</dbReference>
<dbReference type="Pfam" id="PF00999">
    <property type="entry name" value="Na_H_Exchanger"/>
    <property type="match status" value="1"/>
</dbReference>
<dbReference type="Gene3D" id="1.20.1530.20">
    <property type="match status" value="1"/>
</dbReference>
<dbReference type="InterPro" id="IPR050794">
    <property type="entry name" value="CPA2_transporter"/>
</dbReference>
<keyword evidence="5" id="KW-0050">Antiport</keyword>
<evidence type="ECO:0000256" key="10">
    <source>
        <dbReference type="ARBA" id="ARBA00023065"/>
    </source>
</evidence>
<evidence type="ECO:0000313" key="17">
    <source>
        <dbReference type="EMBL" id="PKA51828.1"/>
    </source>
</evidence>
<dbReference type="Pfam" id="PF23259">
    <property type="entry name" value="CHX17_C"/>
    <property type="match status" value="1"/>
</dbReference>
<evidence type="ECO:0000256" key="13">
    <source>
        <dbReference type="SAM" id="Phobius"/>
    </source>
</evidence>
<accession>A0A2I0A8H0</accession>
<dbReference type="GO" id="GO:0006885">
    <property type="term" value="P:regulation of pH"/>
    <property type="evidence" value="ECO:0007669"/>
    <property type="project" value="TreeGrafter"/>
</dbReference>
<dbReference type="InterPro" id="IPR057291">
    <property type="entry name" value="CHX17_2nd"/>
</dbReference>
<evidence type="ECO:0000256" key="2">
    <source>
        <dbReference type="ARBA" id="ARBA00004119"/>
    </source>
</evidence>
<evidence type="ECO:0000256" key="1">
    <source>
        <dbReference type="ARBA" id="ARBA00003198"/>
    </source>
</evidence>
<proteinExistence type="inferred from homology"/>
<dbReference type="InterPro" id="IPR006153">
    <property type="entry name" value="Cation/H_exchanger_TM"/>
</dbReference>
<dbReference type="EMBL" id="KZ452012">
    <property type="protein sequence ID" value="PKA51828.1"/>
    <property type="molecule type" value="Genomic_DNA"/>
</dbReference>
<feature type="transmembrane region" description="Helical" evidence="13">
    <location>
        <begin position="151"/>
        <end position="173"/>
    </location>
</feature>
<evidence type="ECO:0000256" key="6">
    <source>
        <dbReference type="ARBA" id="ARBA00022538"/>
    </source>
</evidence>
<feature type="transmembrane region" description="Helical" evidence="13">
    <location>
        <begin position="185"/>
        <end position="207"/>
    </location>
</feature>
<keyword evidence="11 13" id="KW-0472">Membrane</keyword>
<feature type="transmembrane region" description="Helical" evidence="13">
    <location>
        <begin position="369"/>
        <end position="395"/>
    </location>
</feature>
<dbReference type="GO" id="GO:1902600">
    <property type="term" value="P:proton transmembrane transport"/>
    <property type="evidence" value="ECO:0007669"/>
    <property type="project" value="InterPro"/>
</dbReference>
<evidence type="ECO:0000256" key="4">
    <source>
        <dbReference type="ARBA" id="ARBA00022448"/>
    </source>
</evidence>
<organism evidence="17 18">
    <name type="scientific">Apostasia shenzhenica</name>
    <dbReference type="NCBI Taxonomy" id="1088818"/>
    <lineage>
        <taxon>Eukaryota</taxon>
        <taxon>Viridiplantae</taxon>
        <taxon>Streptophyta</taxon>
        <taxon>Embryophyta</taxon>
        <taxon>Tracheophyta</taxon>
        <taxon>Spermatophyta</taxon>
        <taxon>Magnoliopsida</taxon>
        <taxon>Liliopsida</taxon>
        <taxon>Asparagales</taxon>
        <taxon>Orchidaceae</taxon>
        <taxon>Apostasioideae</taxon>
        <taxon>Apostasia</taxon>
    </lineage>
</organism>
<feature type="domain" description="Cation/H+ exchanger transmembrane" evidence="14">
    <location>
        <begin position="71"/>
        <end position="450"/>
    </location>
</feature>
<dbReference type="PANTHER" id="PTHR32468">
    <property type="entry name" value="CATION/H + ANTIPORTER"/>
    <property type="match status" value="1"/>
</dbReference>
<feature type="transmembrane region" description="Helical" evidence="13">
    <location>
        <begin position="340"/>
        <end position="357"/>
    </location>
</feature>
<evidence type="ECO:0000313" key="18">
    <source>
        <dbReference type="Proteomes" id="UP000236161"/>
    </source>
</evidence>
<dbReference type="Proteomes" id="UP000236161">
    <property type="component" value="Unassembled WGS sequence"/>
</dbReference>
<dbReference type="AlphaFoldDB" id="A0A2I0A8H0"/>
<keyword evidence="8" id="KW-0630">Potassium</keyword>
<dbReference type="OrthoDB" id="2687058at2759"/>
<evidence type="ECO:0000256" key="5">
    <source>
        <dbReference type="ARBA" id="ARBA00022449"/>
    </source>
</evidence>
<name>A0A2I0A8H0_9ASPA</name>